<evidence type="ECO:0000259" key="3">
    <source>
        <dbReference type="PROSITE" id="PS51160"/>
    </source>
</evidence>
<keyword evidence="5" id="KW-1185">Reference proteome</keyword>
<dbReference type="PANTHER" id="PTHR47268">
    <property type="entry name" value="ACYLPHOSPHATASE"/>
    <property type="match status" value="1"/>
</dbReference>
<accession>A0A445HFR2</accession>
<proteinExistence type="inferred from homology"/>
<name>A0A445HFR2_GLYSO</name>
<comment type="catalytic activity">
    <reaction evidence="1">
        <text>an acyl phosphate + H2O = a carboxylate + phosphate + H(+)</text>
        <dbReference type="Rhea" id="RHEA:14965"/>
        <dbReference type="ChEBI" id="CHEBI:15377"/>
        <dbReference type="ChEBI" id="CHEBI:15378"/>
        <dbReference type="ChEBI" id="CHEBI:29067"/>
        <dbReference type="ChEBI" id="CHEBI:43474"/>
        <dbReference type="ChEBI" id="CHEBI:59918"/>
        <dbReference type="EC" id="3.6.1.7"/>
    </reaction>
</comment>
<feature type="active site" evidence="1">
    <location>
        <position position="203"/>
    </location>
</feature>
<dbReference type="Proteomes" id="UP000289340">
    <property type="component" value="Chromosome 13"/>
</dbReference>
<evidence type="ECO:0000313" key="4">
    <source>
        <dbReference type="EMBL" id="RZB72523.1"/>
    </source>
</evidence>
<feature type="domain" description="Acylphosphatase-like" evidence="3">
    <location>
        <begin position="170"/>
        <end position="257"/>
    </location>
</feature>
<gene>
    <name evidence="4" type="ORF">D0Y65_036674</name>
</gene>
<protein>
    <recommendedName>
        <fullName evidence="1">acylphosphatase</fullName>
        <ecNumber evidence="1">3.6.1.7</ecNumber>
    </recommendedName>
</protein>
<feature type="active site" evidence="1">
    <location>
        <position position="185"/>
    </location>
</feature>
<organism evidence="4 5">
    <name type="scientific">Glycine soja</name>
    <name type="common">Wild soybean</name>
    <dbReference type="NCBI Taxonomy" id="3848"/>
    <lineage>
        <taxon>Eukaryota</taxon>
        <taxon>Viridiplantae</taxon>
        <taxon>Streptophyta</taxon>
        <taxon>Embryophyta</taxon>
        <taxon>Tracheophyta</taxon>
        <taxon>Spermatophyta</taxon>
        <taxon>Magnoliopsida</taxon>
        <taxon>eudicotyledons</taxon>
        <taxon>Gunneridae</taxon>
        <taxon>Pentapetalae</taxon>
        <taxon>rosids</taxon>
        <taxon>fabids</taxon>
        <taxon>Fabales</taxon>
        <taxon>Fabaceae</taxon>
        <taxon>Papilionoideae</taxon>
        <taxon>50 kb inversion clade</taxon>
        <taxon>NPAAA clade</taxon>
        <taxon>indigoferoid/millettioid clade</taxon>
        <taxon>Phaseoleae</taxon>
        <taxon>Glycine</taxon>
        <taxon>Glycine subgen. Soja</taxon>
    </lineage>
</organism>
<dbReference type="EMBL" id="QZWG01000013">
    <property type="protein sequence ID" value="RZB72523.1"/>
    <property type="molecule type" value="Genomic_DNA"/>
</dbReference>
<dbReference type="InterPro" id="IPR020456">
    <property type="entry name" value="Acylphosphatase"/>
</dbReference>
<dbReference type="InterPro" id="IPR001792">
    <property type="entry name" value="Acylphosphatase-like_dom"/>
</dbReference>
<comment type="similarity">
    <text evidence="2">Belongs to the acylphosphatase family.</text>
</comment>
<dbReference type="SUPFAM" id="SSF54975">
    <property type="entry name" value="Acylphosphatase/BLUF domain-like"/>
    <property type="match status" value="1"/>
</dbReference>
<dbReference type="GO" id="GO:0003998">
    <property type="term" value="F:acylphosphatase activity"/>
    <property type="evidence" value="ECO:0007669"/>
    <property type="project" value="UniProtKB-EC"/>
</dbReference>
<dbReference type="PROSITE" id="PS00151">
    <property type="entry name" value="ACYLPHOSPHATASE_2"/>
    <property type="match status" value="1"/>
</dbReference>
<keyword evidence="1 4" id="KW-0378">Hydrolase</keyword>
<evidence type="ECO:0000313" key="5">
    <source>
        <dbReference type="Proteomes" id="UP000289340"/>
    </source>
</evidence>
<dbReference type="Gramene" id="XM_028342426.1">
    <property type="protein sequence ID" value="XP_028198227.1"/>
    <property type="gene ID" value="LOC114382805"/>
</dbReference>
<evidence type="ECO:0000256" key="1">
    <source>
        <dbReference type="PROSITE-ProRule" id="PRU00520"/>
    </source>
</evidence>
<dbReference type="PANTHER" id="PTHR47268:SF4">
    <property type="entry name" value="ACYLPHOSPHATASE"/>
    <property type="match status" value="1"/>
</dbReference>
<dbReference type="Pfam" id="PF00708">
    <property type="entry name" value="Acylphosphatase"/>
    <property type="match status" value="1"/>
</dbReference>
<dbReference type="EC" id="3.6.1.7" evidence="1"/>
<dbReference type="InterPro" id="IPR017968">
    <property type="entry name" value="Acylphosphatase_CS"/>
</dbReference>
<sequence>MANTSLTDAAALASHPLPHSNAPLSACSTLNAPATTLPLFPSTTFAVMCFPDTNTLKAYLIIIPIPPSPTHGLTQYNLGHSGPRPNTNYKIEQNPIFYYQYQTTNMALAMGIMASTTITLIRPPLTFLSCRSNNNNSSSSVSAASRIFHFRSISAMSTPQGSSDSASTKTERVVIKGRVQGVFYRNWTIENATQLGLKGWVRNRRDGSVEALFSGSVDAVQEMEQRCRRGPPDAVVTGLQVFPSDDDPATTGFHRKPTL</sequence>
<reference evidence="4 5" key="1">
    <citation type="submission" date="2018-09" db="EMBL/GenBank/DDBJ databases">
        <title>A high-quality reference genome of wild soybean provides a powerful tool to mine soybean genomes.</title>
        <authorList>
            <person name="Xie M."/>
            <person name="Chung C.Y.L."/>
            <person name="Li M.-W."/>
            <person name="Wong F.-L."/>
            <person name="Chan T.-F."/>
            <person name="Lam H.-M."/>
        </authorList>
    </citation>
    <scope>NUCLEOTIDE SEQUENCE [LARGE SCALE GENOMIC DNA]</scope>
    <source>
        <strain evidence="5">cv. W05</strain>
        <tissue evidence="4">Hypocotyl of etiolated seedlings</tissue>
    </source>
</reference>
<comment type="caution">
    <text evidence="4">The sequence shown here is derived from an EMBL/GenBank/DDBJ whole genome shotgun (WGS) entry which is preliminary data.</text>
</comment>
<dbReference type="InterPro" id="IPR036046">
    <property type="entry name" value="Acylphosphatase-like_dom_sf"/>
</dbReference>
<dbReference type="AlphaFoldDB" id="A0A445HFR2"/>
<evidence type="ECO:0000256" key="2">
    <source>
        <dbReference type="RuleBase" id="RU004168"/>
    </source>
</evidence>
<dbReference type="PROSITE" id="PS51160">
    <property type="entry name" value="ACYLPHOSPHATASE_3"/>
    <property type="match status" value="1"/>
</dbReference>
<dbReference type="Gene3D" id="3.30.70.100">
    <property type="match status" value="1"/>
</dbReference>